<evidence type="ECO:0000313" key="3">
    <source>
        <dbReference type="Proteomes" id="UP000095282"/>
    </source>
</evidence>
<evidence type="ECO:0000256" key="2">
    <source>
        <dbReference type="SAM" id="MobiDB-lite"/>
    </source>
</evidence>
<dbReference type="AlphaFoldDB" id="A0A1I7UPP2"/>
<keyword evidence="1" id="KW-0175">Coiled coil</keyword>
<dbReference type="WBParaSite" id="Csp11.Scaffold630.g18098.t1">
    <property type="protein sequence ID" value="Csp11.Scaffold630.g18098.t1"/>
    <property type="gene ID" value="Csp11.Scaffold630.g18098"/>
</dbReference>
<feature type="compositionally biased region" description="Low complexity" evidence="2">
    <location>
        <begin position="8"/>
        <end position="27"/>
    </location>
</feature>
<feature type="region of interest" description="Disordered" evidence="2">
    <location>
        <begin position="1"/>
        <end position="27"/>
    </location>
</feature>
<name>A0A1I7UPP2_9PELO</name>
<feature type="compositionally biased region" description="Polar residues" evidence="2">
    <location>
        <begin position="238"/>
        <end position="254"/>
    </location>
</feature>
<organism evidence="3 4">
    <name type="scientific">Caenorhabditis tropicalis</name>
    <dbReference type="NCBI Taxonomy" id="1561998"/>
    <lineage>
        <taxon>Eukaryota</taxon>
        <taxon>Metazoa</taxon>
        <taxon>Ecdysozoa</taxon>
        <taxon>Nematoda</taxon>
        <taxon>Chromadorea</taxon>
        <taxon>Rhabditida</taxon>
        <taxon>Rhabditina</taxon>
        <taxon>Rhabditomorpha</taxon>
        <taxon>Rhabditoidea</taxon>
        <taxon>Rhabditidae</taxon>
        <taxon>Peloderinae</taxon>
        <taxon>Caenorhabditis</taxon>
    </lineage>
</organism>
<feature type="coiled-coil region" evidence="1">
    <location>
        <begin position="75"/>
        <end position="148"/>
    </location>
</feature>
<protein>
    <submittedName>
        <fullName evidence="4">Uncharacterized protein</fullName>
    </submittedName>
</protein>
<feature type="coiled-coil region" evidence="1">
    <location>
        <begin position="181"/>
        <end position="208"/>
    </location>
</feature>
<evidence type="ECO:0000256" key="1">
    <source>
        <dbReference type="SAM" id="Coils"/>
    </source>
</evidence>
<keyword evidence="3" id="KW-1185">Reference proteome</keyword>
<reference evidence="4" key="1">
    <citation type="submission" date="2016-11" db="UniProtKB">
        <authorList>
            <consortium name="WormBaseParasite"/>
        </authorList>
    </citation>
    <scope>IDENTIFICATION</scope>
</reference>
<accession>A0A1I7UPP2</accession>
<dbReference type="Proteomes" id="UP000095282">
    <property type="component" value="Unplaced"/>
</dbReference>
<sequence length="254" mass="28680">MSLQTENSGSGPDPSNSSTTPTTCSNLSPLSAIISEETRTSQLRFDLTQFHKFLTSEGTPTPEEINNFLNPVKVFQVCSEKIKSLELELERAKIDAKRQADENKAKILKLSKKAINQEYTIKSFKRSLSAKEKELKATEEKFEVAKKVMECVKNTSDLREKFLLDVVKNAEILSKTERDSLNSAKRSKVNLIAEVIKLRKENNKLKSKISMSSGLKSIPNQKQKEDQKTKLFDGKDLSNWSDSQIKPIINHSTQ</sequence>
<proteinExistence type="predicted"/>
<feature type="compositionally biased region" description="Polar residues" evidence="2">
    <location>
        <begin position="209"/>
        <end position="221"/>
    </location>
</feature>
<feature type="compositionally biased region" description="Basic and acidic residues" evidence="2">
    <location>
        <begin position="222"/>
        <end position="236"/>
    </location>
</feature>
<evidence type="ECO:0000313" key="4">
    <source>
        <dbReference type="WBParaSite" id="Csp11.Scaffold630.g18098.t1"/>
    </source>
</evidence>
<feature type="region of interest" description="Disordered" evidence="2">
    <location>
        <begin position="208"/>
        <end position="254"/>
    </location>
</feature>